<dbReference type="EMBL" id="BK015712">
    <property type="protein sequence ID" value="DAE21506.1"/>
    <property type="molecule type" value="Genomic_DNA"/>
</dbReference>
<reference evidence="1" key="1">
    <citation type="journal article" date="2021" name="Proc. Natl. Acad. Sci. U.S.A.">
        <title>A Catalog of Tens of Thousands of Viruses from Human Metagenomes Reveals Hidden Associations with Chronic Diseases.</title>
        <authorList>
            <person name="Tisza M.J."/>
            <person name="Buck C.B."/>
        </authorList>
    </citation>
    <scope>NUCLEOTIDE SEQUENCE</scope>
    <source>
        <strain evidence="1">CtgXL3</strain>
    </source>
</reference>
<proteinExistence type="predicted"/>
<accession>A0A8S5QR65</accession>
<evidence type="ECO:0000313" key="1">
    <source>
        <dbReference type="EMBL" id="DAE21506.1"/>
    </source>
</evidence>
<organism evidence="1">
    <name type="scientific">Myoviridae sp. ctgXL3</name>
    <dbReference type="NCBI Taxonomy" id="2826681"/>
    <lineage>
        <taxon>Viruses</taxon>
        <taxon>Duplodnaviria</taxon>
        <taxon>Heunggongvirae</taxon>
        <taxon>Uroviricota</taxon>
        <taxon>Caudoviricetes</taxon>
    </lineage>
</organism>
<protein>
    <submittedName>
        <fullName evidence="1">Uncharacterized protein</fullName>
    </submittedName>
</protein>
<sequence length="63" mass="7512">MANERYTILVEPCLTDRAAQTYKKRYNTLSEFYTTAILNQLENDGDFDIRDEYQEVLERAEEN</sequence>
<name>A0A8S5QR65_9CAUD</name>